<keyword evidence="1" id="KW-0378">Hydrolase</keyword>
<proteinExistence type="predicted"/>
<keyword evidence="2" id="KW-1185">Reference proteome</keyword>
<protein>
    <submittedName>
        <fullName evidence="1">Acid phosphatase protein</fullName>
        <ecNumber evidence="1">3.1.3.2</ecNumber>
    </submittedName>
</protein>
<organism evidence="1 2">
    <name type="scientific">Dioscorea alata</name>
    <name type="common">Purple yam</name>
    <dbReference type="NCBI Taxonomy" id="55571"/>
    <lineage>
        <taxon>Eukaryota</taxon>
        <taxon>Viridiplantae</taxon>
        <taxon>Streptophyta</taxon>
        <taxon>Embryophyta</taxon>
        <taxon>Tracheophyta</taxon>
        <taxon>Spermatophyta</taxon>
        <taxon>Magnoliopsida</taxon>
        <taxon>Liliopsida</taxon>
        <taxon>Dioscoreales</taxon>
        <taxon>Dioscoreaceae</taxon>
        <taxon>Dioscorea</taxon>
    </lineage>
</organism>
<accession>A0ACB7VZM6</accession>
<comment type="caution">
    <text evidence="1">The sequence shown here is derived from an EMBL/GenBank/DDBJ whole genome shotgun (WGS) entry which is preliminary data.</text>
</comment>
<dbReference type="EMBL" id="CM037015">
    <property type="protein sequence ID" value="KAH7680636.1"/>
    <property type="molecule type" value="Genomic_DNA"/>
</dbReference>
<dbReference type="Proteomes" id="UP000827976">
    <property type="component" value="Chromosome 5"/>
</dbReference>
<sequence>MECTHYGPHVVLLALLLSFSFSLSYHRPPLRATLSIPAPQDTDGLTPQQVHVSLVGDNKMRITWITENEAPSIVDYGTSSRTYTSSATGSVTSYSFLLYTSGHIHDVIIGPLSPSTVYYYRCSSNSAYEFSFKTPPSKLPLKFAIVGDLGQTGWTNSTLQHLGGSDYDVLLLPGDLSYADLDQPLWDSYGRLVEPFASSRPWMVTEGNHEIEKLPPMESSPFKSYNARWRMPYDISASDSNLYYSFDVAGGAVHVLMLGSYTDFDSSSAQFKWLMADLDKIDRKQTPWLLALIHAPWYNSNEAHQRDGEDMRKSMESLLYQYKVDVVFAGHVHAYERFTRVYDNSKDGCGPMHVTIGDGGNREGLANKFLDPQPEISVFREASFGHGEFLVVNETHAHWTWHRNDDDEQVMADQVWVTNLISKTTCKNKSIK</sequence>
<name>A0ACB7VZM6_DIOAL</name>
<dbReference type="EC" id="3.1.3.2" evidence="1"/>
<reference evidence="2" key="1">
    <citation type="journal article" date="2022" name="Nat. Commun.">
        <title>Chromosome evolution and the genetic basis of agronomically important traits in greater yam.</title>
        <authorList>
            <person name="Bredeson J.V."/>
            <person name="Lyons J.B."/>
            <person name="Oniyinde I.O."/>
            <person name="Okereke N.R."/>
            <person name="Kolade O."/>
            <person name="Nnabue I."/>
            <person name="Nwadili C.O."/>
            <person name="Hribova E."/>
            <person name="Parker M."/>
            <person name="Nwogha J."/>
            <person name="Shu S."/>
            <person name="Carlson J."/>
            <person name="Kariba R."/>
            <person name="Muthemba S."/>
            <person name="Knop K."/>
            <person name="Barton G.J."/>
            <person name="Sherwood A.V."/>
            <person name="Lopez-Montes A."/>
            <person name="Asiedu R."/>
            <person name="Jamnadass R."/>
            <person name="Muchugi A."/>
            <person name="Goodstein D."/>
            <person name="Egesi C.N."/>
            <person name="Featherston J."/>
            <person name="Asfaw A."/>
            <person name="Simpson G.G."/>
            <person name="Dolezel J."/>
            <person name="Hendre P.S."/>
            <person name="Van Deynze A."/>
            <person name="Kumar P.L."/>
            <person name="Obidiegwu J.E."/>
            <person name="Bhattacharjee R."/>
            <person name="Rokhsar D.S."/>
        </authorList>
    </citation>
    <scope>NUCLEOTIDE SEQUENCE [LARGE SCALE GENOMIC DNA]</scope>
    <source>
        <strain evidence="2">cv. TDa95/00328</strain>
    </source>
</reference>
<evidence type="ECO:0000313" key="1">
    <source>
        <dbReference type="EMBL" id="KAH7680636.1"/>
    </source>
</evidence>
<evidence type="ECO:0000313" key="2">
    <source>
        <dbReference type="Proteomes" id="UP000827976"/>
    </source>
</evidence>
<gene>
    <name evidence="1" type="ORF">IHE45_05G005600</name>
</gene>